<proteinExistence type="predicted"/>
<dbReference type="RefSeq" id="WP_190575880.1">
    <property type="nucleotide sequence ID" value="NZ_CAWPQU010000012.1"/>
</dbReference>
<dbReference type="Proteomes" id="UP000618445">
    <property type="component" value="Unassembled WGS sequence"/>
</dbReference>
<name>A0ABR8C4J9_9CYAN</name>
<gene>
    <name evidence="2" type="ORF">H6G05_02030</name>
</gene>
<sequence>MANRFLLILLFLLQLICLGILWISCFPGELADLTFILLLIVYIYGIPLLIAFVVIVVVGMQILKKINFFPAIQTLIISAAVTLGLTVILLKTNLPQTIAFSVSRPAFEAVVTNADKLNSICNSKPVNQRLGLYRVIECDRDSRGGIYFSTANFRFIDISDFYGFAYQPNPYGNYHFGSDIYKYYPIVDEWYGFTAGKRS</sequence>
<evidence type="ECO:0000256" key="1">
    <source>
        <dbReference type="SAM" id="Phobius"/>
    </source>
</evidence>
<evidence type="ECO:0000313" key="2">
    <source>
        <dbReference type="EMBL" id="MBD2315627.1"/>
    </source>
</evidence>
<comment type="caution">
    <text evidence="2">The sequence shown here is derived from an EMBL/GenBank/DDBJ whole genome shotgun (WGS) entry which is preliminary data.</text>
</comment>
<feature type="transmembrane region" description="Helical" evidence="1">
    <location>
        <begin position="71"/>
        <end position="90"/>
    </location>
</feature>
<keyword evidence="1" id="KW-0812">Transmembrane</keyword>
<dbReference type="EMBL" id="JACJQY010000002">
    <property type="protein sequence ID" value="MBD2315627.1"/>
    <property type="molecule type" value="Genomic_DNA"/>
</dbReference>
<dbReference type="PROSITE" id="PS51257">
    <property type="entry name" value="PROKAR_LIPOPROTEIN"/>
    <property type="match status" value="1"/>
</dbReference>
<accession>A0ABR8C4J9</accession>
<keyword evidence="1" id="KW-0472">Membrane</keyword>
<protein>
    <submittedName>
        <fullName evidence="2">Uncharacterized protein</fullName>
    </submittedName>
</protein>
<evidence type="ECO:0000313" key="3">
    <source>
        <dbReference type="Proteomes" id="UP000618445"/>
    </source>
</evidence>
<feature type="transmembrane region" description="Helical" evidence="1">
    <location>
        <begin position="35"/>
        <end position="59"/>
    </location>
</feature>
<reference evidence="2 3" key="1">
    <citation type="journal article" date="2020" name="ISME J.">
        <title>Comparative genomics reveals insights into cyanobacterial evolution and habitat adaptation.</title>
        <authorList>
            <person name="Chen M.Y."/>
            <person name="Teng W.K."/>
            <person name="Zhao L."/>
            <person name="Hu C.X."/>
            <person name="Zhou Y.K."/>
            <person name="Han B.P."/>
            <person name="Song L.R."/>
            <person name="Shu W.S."/>
        </authorList>
    </citation>
    <scope>NUCLEOTIDE SEQUENCE [LARGE SCALE GENOMIC DNA]</scope>
    <source>
        <strain evidence="2 3">FACHB-1050</strain>
    </source>
</reference>
<keyword evidence="3" id="KW-1185">Reference proteome</keyword>
<organism evidence="2 3">
    <name type="scientific">Phormidium tenue FACHB-1050</name>
    <dbReference type="NCBI Taxonomy" id="2692857"/>
    <lineage>
        <taxon>Bacteria</taxon>
        <taxon>Bacillati</taxon>
        <taxon>Cyanobacteriota</taxon>
        <taxon>Cyanophyceae</taxon>
        <taxon>Oscillatoriophycideae</taxon>
        <taxon>Oscillatoriales</taxon>
        <taxon>Oscillatoriaceae</taxon>
        <taxon>Phormidium</taxon>
    </lineage>
</organism>
<keyword evidence="1" id="KW-1133">Transmembrane helix</keyword>